<dbReference type="Proteomes" id="UP001230220">
    <property type="component" value="Unassembled WGS sequence"/>
</dbReference>
<feature type="transmembrane region" description="Helical" evidence="7">
    <location>
        <begin position="49"/>
        <end position="70"/>
    </location>
</feature>
<evidence type="ECO:0000256" key="6">
    <source>
        <dbReference type="ARBA" id="ARBA00023136"/>
    </source>
</evidence>
<reference evidence="8 9" key="1">
    <citation type="submission" date="2023-07" db="EMBL/GenBank/DDBJ databases">
        <title>Genomic Encyclopedia of Type Strains, Phase IV (KMG-IV): sequencing the most valuable type-strain genomes for metagenomic binning, comparative biology and taxonomic classification.</title>
        <authorList>
            <person name="Goeker M."/>
        </authorList>
    </citation>
    <scope>NUCLEOTIDE SEQUENCE [LARGE SCALE GENOMIC DNA]</scope>
    <source>
        <strain evidence="8 9">DSM 16784</strain>
    </source>
</reference>
<comment type="subcellular location">
    <subcellularLocation>
        <location evidence="1">Cell membrane</location>
        <topology evidence="1">Multi-pass membrane protein</topology>
    </subcellularLocation>
</comment>
<feature type="transmembrane region" description="Helical" evidence="7">
    <location>
        <begin position="195"/>
        <end position="215"/>
    </location>
</feature>
<evidence type="ECO:0000256" key="3">
    <source>
        <dbReference type="ARBA" id="ARBA00022475"/>
    </source>
</evidence>
<evidence type="ECO:0000256" key="5">
    <source>
        <dbReference type="ARBA" id="ARBA00022989"/>
    </source>
</evidence>
<feature type="transmembrane region" description="Helical" evidence="7">
    <location>
        <begin position="167"/>
        <end position="186"/>
    </location>
</feature>
<organism evidence="8 9">
    <name type="scientific">Breznakia pachnodae</name>
    <dbReference type="NCBI Taxonomy" id="265178"/>
    <lineage>
        <taxon>Bacteria</taxon>
        <taxon>Bacillati</taxon>
        <taxon>Bacillota</taxon>
        <taxon>Erysipelotrichia</taxon>
        <taxon>Erysipelotrichales</taxon>
        <taxon>Erysipelotrichaceae</taxon>
        <taxon>Breznakia</taxon>
    </lineage>
</organism>
<feature type="transmembrane region" description="Helical" evidence="7">
    <location>
        <begin position="21"/>
        <end position="43"/>
    </location>
</feature>
<keyword evidence="4 7" id="KW-0812">Transmembrane</keyword>
<keyword evidence="3" id="KW-1003">Cell membrane</keyword>
<evidence type="ECO:0000313" key="8">
    <source>
        <dbReference type="EMBL" id="MDQ0362923.1"/>
    </source>
</evidence>
<comment type="similarity">
    <text evidence="2">Belongs to the UPF0073 (Hly-III) family.</text>
</comment>
<feature type="transmembrane region" description="Helical" evidence="7">
    <location>
        <begin position="107"/>
        <end position="129"/>
    </location>
</feature>
<name>A0ABU0E7P8_9FIRM</name>
<sequence>MKRSSMKDLLKLSFGEEVFNCVTHGVMAAIMLILIPACAVYSYEVGGTLRAFAVSVFTISIFLMFLVSTLYHSMDFDSPHKFVFRILDHIFIYVAIAGSYTPVALCVIKGIEGIVILIIQWTMVLVGILYKSLAKKSLPKLSLTIYLVMGWTAIFFIPSLLNNANSLFLGFIVGGGVLYSIGAYFYSRKWKYAHSIWHIFISLAATMHFFAIVFFM</sequence>
<evidence type="ECO:0000256" key="7">
    <source>
        <dbReference type="SAM" id="Phobius"/>
    </source>
</evidence>
<dbReference type="RefSeq" id="WP_307411177.1">
    <property type="nucleotide sequence ID" value="NZ_JAUSUR010000008.1"/>
</dbReference>
<keyword evidence="6 7" id="KW-0472">Membrane</keyword>
<evidence type="ECO:0000256" key="4">
    <source>
        <dbReference type="ARBA" id="ARBA00022692"/>
    </source>
</evidence>
<evidence type="ECO:0000256" key="1">
    <source>
        <dbReference type="ARBA" id="ARBA00004651"/>
    </source>
</evidence>
<dbReference type="EMBL" id="JAUSUR010000008">
    <property type="protein sequence ID" value="MDQ0362923.1"/>
    <property type="molecule type" value="Genomic_DNA"/>
</dbReference>
<feature type="transmembrane region" description="Helical" evidence="7">
    <location>
        <begin position="82"/>
        <end position="101"/>
    </location>
</feature>
<dbReference type="Pfam" id="PF03006">
    <property type="entry name" value="HlyIII"/>
    <property type="match status" value="1"/>
</dbReference>
<keyword evidence="9" id="KW-1185">Reference proteome</keyword>
<comment type="caution">
    <text evidence="8">The sequence shown here is derived from an EMBL/GenBank/DDBJ whole genome shotgun (WGS) entry which is preliminary data.</text>
</comment>
<keyword evidence="5 7" id="KW-1133">Transmembrane helix</keyword>
<feature type="transmembrane region" description="Helical" evidence="7">
    <location>
        <begin position="141"/>
        <end position="161"/>
    </location>
</feature>
<evidence type="ECO:0000313" key="9">
    <source>
        <dbReference type="Proteomes" id="UP001230220"/>
    </source>
</evidence>
<evidence type="ECO:0000256" key="2">
    <source>
        <dbReference type="ARBA" id="ARBA00008488"/>
    </source>
</evidence>
<dbReference type="NCBIfam" id="TIGR01065">
    <property type="entry name" value="hlyIII"/>
    <property type="match status" value="1"/>
</dbReference>
<dbReference type="PANTHER" id="PTHR20855">
    <property type="entry name" value="ADIPOR/PROGESTIN RECEPTOR-RELATED"/>
    <property type="match status" value="1"/>
</dbReference>
<protein>
    <submittedName>
        <fullName evidence="8">Hemolysin III</fullName>
    </submittedName>
</protein>
<dbReference type="InterPro" id="IPR005744">
    <property type="entry name" value="Hy-lIII"/>
</dbReference>
<accession>A0ABU0E7P8</accession>
<dbReference type="InterPro" id="IPR004254">
    <property type="entry name" value="AdipoR/HlyIII-related"/>
</dbReference>
<gene>
    <name evidence="8" type="ORF">J2S15_003684</name>
</gene>
<dbReference type="PANTHER" id="PTHR20855:SF3">
    <property type="entry name" value="LD03007P"/>
    <property type="match status" value="1"/>
</dbReference>
<proteinExistence type="inferred from homology"/>